<feature type="domain" description="Serine aminopeptidase S33" evidence="1">
    <location>
        <begin position="5"/>
        <end position="252"/>
    </location>
</feature>
<dbReference type="InterPro" id="IPR029058">
    <property type="entry name" value="AB_hydrolase_fold"/>
</dbReference>
<dbReference type="InterPro" id="IPR022742">
    <property type="entry name" value="Hydrolase_4"/>
</dbReference>
<dbReference type="PANTHER" id="PTHR11614">
    <property type="entry name" value="PHOSPHOLIPASE-RELATED"/>
    <property type="match status" value="1"/>
</dbReference>
<name>A0AAJ0CG50_9HYPO</name>
<dbReference type="Proteomes" id="UP001251528">
    <property type="component" value="Unassembled WGS sequence"/>
</dbReference>
<evidence type="ECO:0000259" key="1">
    <source>
        <dbReference type="Pfam" id="PF12146"/>
    </source>
</evidence>
<reference evidence="2" key="1">
    <citation type="submission" date="2023-06" db="EMBL/GenBank/DDBJ databases">
        <title>Conoideocrella luteorostrata (Hypocreales: Clavicipitaceae), a potential biocontrol fungus for elongate hemlock scale in United States Christmas tree production areas.</title>
        <authorList>
            <person name="Barrett H."/>
            <person name="Lovett B."/>
            <person name="Macias A.M."/>
            <person name="Stajich J.E."/>
            <person name="Kasson M.T."/>
        </authorList>
    </citation>
    <scope>NUCLEOTIDE SEQUENCE</scope>
    <source>
        <strain evidence="2">ARSEF 14590</strain>
    </source>
</reference>
<dbReference type="SUPFAM" id="SSF53474">
    <property type="entry name" value="alpha/beta-Hydrolases"/>
    <property type="match status" value="1"/>
</dbReference>
<evidence type="ECO:0000313" key="2">
    <source>
        <dbReference type="EMBL" id="KAK2592285.1"/>
    </source>
</evidence>
<proteinExistence type="predicted"/>
<dbReference type="InterPro" id="IPR051044">
    <property type="entry name" value="MAG_DAG_Lipase"/>
</dbReference>
<dbReference type="EMBL" id="JASWJB010000275">
    <property type="protein sequence ID" value="KAK2592285.1"/>
    <property type="molecule type" value="Genomic_DNA"/>
</dbReference>
<evidence type="ECO:0000313" key="3">
    <source>
        <dbReference type="Proteomes" id="UP001251528"/>
    </source>
</evidence>
<gene>
    <name evidence="2" type="ORF">QQS21_010005</name>
</gene>
<organism evidence="2 3">
    <name type="scientific">Conoideocrella luteorostrata</name>
    <dbReference type="NCBI Taxonomy" id="1105319"/>
    <lineage>
        <taxon>Eukaryota</taxon>
        <taxon>Fungi</taxon>
        <taxon>Dikarya</taxon>
        <taxon>Ascomycota</taxon>
        <taxon>Pezizomycotina</taxon>
        <taxon>Sordariomycetes</taxon>
        <taxon>Hypocreomycetidae</taxon>
        <taxon>Hypocreales</taxon>
        <taxon>Clavicipitaceae</taxon>
        <taxon>Conoideocrella</taxon>
    </lineage>
</organism>
<comment type="caution">
    <text evidence="2">The sequence shown here is derived from an EMBL/GenBank/DDBJ whole genome shotgun (WGS) entry which is preliminary data.</text>
</comment>
<sequence length="271" mass="30551">ATDDHIKARLIWLHGFSDHCNNYHHFFTSLAKCGVAVHSFDQRGFGRSVHCPSDRGNTGPTDTVLSDITDLITSLPSLDVPCFLGGHSVGGSEVLLWAAQGPAAVRATIRGYIVEAPLLRLHPQWQPSSVVVYLIRIAACLMPRLRVHQPPRVEWTCRDEQIREHAVSDPLCHNTATLESIVSTFIRAEELERGVHDRSEETGFKSLWMGHGDEDHIASIDASRSYFDRSNIKDKTFVTYEGFYHIIHGEPELDKERFVNDIVAWILHRVP</sequence>
<accession>A0AAJ0CG50</accession>
<dbReference type="Pfam" id="PF12146">
    <property type="entry name" value="Hydrolase_4"/>
    <property type="match status" value="1"/>
</dbReference>
<protein>
    <recommendedName>
        <fullName evidence="1">Serine aminopeptidase S33 domain-containing protein</fullName>
    </recommendedName>
</protein>
<feature type="non-terminal residue" evidence="2">
    <location>
        <position position="1"/>
    </location>
</feature>
<keyword evidence="3" id="KW-1185">Reference proteome</keyword>
<dbReference type="AlphaFoldDB" id="A0AAJ0CG50"/>
<dbReference type="Gene3D" id="3.40.50.1820">
    <property type="entry name" value="alpha/beta hydrolase"/>
    <property type="match status" value="1"/>
</dbReference>